<dbReference type="PANTHER" id="PTHR42737">
    <property type="entry name" value="GLUTATHIONE REDUCTASE"/>
    <property type="match status" value="1"/>
</dbReference>
<dbReference type="InterPro" id="IPR016156">
    <property type="entry name" value="FAD/NAD-linked_Rdtase_dimer_sf"/>
</dbReference>
<proteinExistence type="inferred from homology"/>
<feature type="binding site" evidence="10">
    <location>
        <position position="260"/>
    </location>
    <ligand>
        <name>NAD(+)</name>
        <dbReference type="ChEBI" id="CHEBI:57540"/>
    </ligand>
</feature>
<evidence type="ECO:0000259" key="13">
    <source>
        <dbReference type="Pfam" id="PF02852"/>
    </source>
</evidence>
<dbReference type="GO" id="GO:0050660">
    <property type="term" value="F:flavin adenine dinucleotide binding"/>
    <property type="evidence" value="ECO:0007669"/>
    <property type="project" value="InterPro"/>
</dbReference>
<evidence type="ECO:0000256" key="7">
    <source>
        <dbReference type="ARBA" id="ARBA00023157"/>
    </source>
</evidence>
<keyword evidence="10" id="KW-0547">Nucleotide-binding</keyword>
<dbReference type="NCBIfam" id="NF004776">
    <property type="entry name" value="PRK06116.1"/>
    <property type="match status" value="1"/>
</dbReference>
<dbReference type="InterPro" id="IPR036188">
    <property type="entry name" value="FAD/NAD-bd_sf"/>
</dbReference>
<evidence type="ECO:0000313" key="15">
    <source>
        <dbReference type="EMBL" id="TGG95642.1"/>
    </source>
</evidence>
<evidence type="ECO:0000256" key="9">
    <source>
        <dbReference type="PIRSR" id="PIRSR000350-2"/>
    </source>
</evidence>
<dbReference type="InterPro" id="IPR046952">
    <property type="entry name" value="GSHR/TRXR-like"/>
</dbReference>
<accession>A0A4Z0WBV9</accession>
<dbReference type="GO" id="GO:0005829">
    <property type="term" value="C:cytosol"/>
    <property type="evidence" value="ECO:0007669"/>
    <property type="project" value="TreeGrafter"/>
</dbReference>
<keyword evidence="3 12" id="KW-0285">Flavoprotein</keyword>
<feature type="active site" description="Proton acceptor" evidence="9">
    <location>
        <position position="433"/>
    </location>
</feature>
<dbReference type="EC" id="1.8.1.7" evidence="15"/>
<evidence type="ECO:0000256" key="5">
    <source>
        <dbReference type="ARBA" id="ARBA00022857"/>
    </source>
</evidence>
<dbReference type="AlphaFoldDB" id="A0A4Z0WBV9"/>
<comment type="subunit">
    <text evidence="2">Homodimer.</text>
</comment>
<comment type="caution">
    <text evidence="15">The sequence shown here is derived from an EMBL/GenBank/DDBJ whole genome shotgun (WGS) entry which is preliminary data.</text>
</comment>
<evidence type="ECO:0000256" key="8">
    <source>
        <dbReference type="ARBA" id="ARBA00023284"/>
    </source>
</evidence>
<dbReference type="PRINTS" id="PR00368">
    <property type="entry name" value="FADPNR"/>
</dbReference>
<keyword evidence="16" id="KW-1185">Reference proteome</keyword>
<comment type="cofactor">
    <cofactor evidence="10">
        <name>FAD</name>
        <dbReference type="ChEBI" id="CHEBI:57692"/>
    </cofactor>
    <text evidence="10">Binds 1 FAD per subunit.</text>
</comment>
<organism evidence="15 16">
    <name type="scientific">Natronospirillum operosum</name>
    <dbReference type="NCBI Taxonomy" id="2759953"/>
    <lineage>
        <taxon>Bacteria</taxon>
        <taxon>Pseudomonadati</taxon>
        <taxon>Pseudomonadota</taxon>
        <taxon>Gammaproteobacteria</taxon>
        <taxon>Oceanospirillales</taxon>
        <taxon>Natronospirillaceae</taxon>
        <taxon>Natronospirillum</taxon>
    </lineage>
</organism>
<dbReference type="InterPro" id="IPR001100">
    <property type="entry name" value="Pyr_nuc-diS_OxRdtase"/>
</dbReference>
<keyword evidence="4 10" id="KW-0274">FAD</keyword>
<evidence type="ECO:0000256" key="11">
    <source>
        <dbReference type="PIRSR" id="PIRSR000350-4"/>
    </source>
</evidence>
<dbReference type="SUPFAM" id="SSF51905">
    <property type="entry name" value="FAD/NAD(P)-binding domain"/>
    <property type="match status" value="1"/>
</dbReference>
<dbReference type="PROSITE" id="PS00076">
    <property type="entry name" value="PYRIDINE_REDOX_1"/>
    <property type="match status" value="1"/>
</dbReference>
<evidence type="ECO:0000256" key="4">
    <source>
        <dbReference type="ARBA" id="ARBA00022827"/>
    </source>
</evidence>
<dbReference type="Pfam" id="PF07992">
    <property type="entry name" value="Pyr_redox_2"/>
    <property type="match status" value="1"/>
</dbReference>
<feature type="domain" description="Pyridine nucleotide-disulphide oxidoreductase dimerisation" evidence="13">
    <location>
        <begin position="336"/>
        <end position="443"/>
    </location>
</feature>
<dbReference type="EMBL" id="SRMF01000001">
    <property type="protein sequence ID" value="TGG95642.1"/>
    <property type="molecule type" value="Genomic_DNA"/>
</dbReference>
<feature type="binding site" evidence="10">
    <location>
        <position position="51"/>
    </location>
    <ligand>
        <name>FAD</name>
        <dbReference type="ChEBI" id="CHEBI:57692"/>
    </ligand>
</feature>
<dbReference type="GO" id="GO:0034599">
    <property type="term" value="P:cellular response to oxidative stress"/>
    <property type="evidence" value="ECO:0007669"/>
    <property type="project" value="TreeGrafter"/>
</dbReference>
<dbReference type="GO" id="GO:0006749">
    <property type="term" value="P:glutathione metabolic process"/>
    <property type="evidence" value="ECO:0007669"/>
    <property type="project" value="TreeGrafter"/>
</dbReference>
<dbReference type="SUPFAM" id="SSF55424">
    <property type="entry name" value="FAD/NAD-linked reductases, dimerisation (C-terminal) domain"/>
    <property type="match status" value="1"/>
</dbReference>
<feature type="domain" description="FAD/NAD(P)-binding" evidence="14">
    <location>
        <begin position="5"/>
        <end position="316"/>
    </location>
</feature>
<dbReference type="InterPro" id="IPR004099">
    <property type="entry name" value="Pyr_nucl-diS_OxRdtase_dimer"/>
</dbReference>
<evidence type="ECO:0000313" key="16">
    <source>
        <dbReference type="Proteomes" id="UP000297475"/>
    </source>
</evidence>
<dbReference type="Proteomes" id="UP000297475">
    <property type="component" value="Unassembled WGS sequence"/>
</dbReference>
<evidence type="ECO:0000256" key="12">
    <source>
        <dbReference type="RuleBase" id="RU003691"/>
    </source>
</evidence>
<dbReference type="InterPro" id="IPR012999">
    <property type="entry name" value="Pyr_OxRdtase_I_AS"/>
</dbReference>
<dbReference type="Gene3D" id="3.50.50.60">
    <property type="entry name" value="FAD/NAD(P)-binding domain"/>
    <property type="match status" value="2"/>
</dbReference>
<keyword evidence="10" id="KW-0520">NAD</keyword>
<feature type="disulfide bond" description="Redox-active" evidence="11">
    <location>
        <begin position="42"/>
        <end position="47"/>
    </location>
</feature>
<feature type="binding site" evidence="10">
    <location>
        <begin position="173"/>
        <end position="180"/>
    </location>
    <ligand>
        <name>NAD(+)</name>
        <dbReference type="ChEBI" id="CHEBI:57540"/>
    </ligand>
</feature>
<evidence type="ECO:0000256" key="2">
    <source>
        <dbReference type="ARBA" id="ARBA00011738"/>
    </source>
</evidence>
<dbReference type="FunFam" id="3.50.50.60:FF:000051">
    <property type="entry name" value="Glutathione reductase"/>
    <property type="match status" value="1"/>
</dbReference>
<evidence type="ECO:0000256" key="3">
    <source>
        <dbReference type="ARBA" id="ARBA00022630"/>
    </source>
</evidence>
<protein>
    <submittedName>
        <fullName evidence="15">Glutathione-disulfide reductase</fullName>
        <ecNumber evidence="15">1.8.1.7</ecNumber>
    </submittedName>
</protein>
<keyword evidence="8 12" id="KW-0676">Redox-active center</keyword>
<dbReference type="PIRSF" id="PIRSF000350">
    <property type="entry name" value="Mercury_reductase_MerA"/>
    <property type="match status" value="1"/>
</dbReference>
<reference evidence="15 16" key="1">
    <citation type="submission" date="2019-04" db="EMBL/GenBank/DDBJ databases">
        <title>Natronospirillum operosus gen. nov., sp. nov., a haloalkaliphilic satellite isolated from decaying biomass of laboratory culture of cyanobacterium Geitlerinema sp. and proposal of Natronospirillaceae fam. nov. and Saccharospirillaceae fam. nov.</title>
        <authorList>
            <person name="Kevbrin V."/>
            <person name="Boltyanskaya Y."/>
            <person name="Koziaeva V."/>
            <person name="Grouzdev D.S."/>
            <person name="Park M."/>
            <person name="Cho J."/>
        </authorList>
    </citation>
    <scope>NUCLEOTIDE SEQUENCE [LARGE SCALE GENOMIC DNA]</scope>
    <source>
        <strain evidence="15 16">G-116</strain>
    </source>
</reference>
<evidence type="ECO:0000256" key="1">
    <source>
        <dbReference type="ARBA" id="ARBA00007532"/>
    </source>
</evidence>
<dbReference type="GO" id="GO:0045454">
    <property type="term" value="P:cell redox homeostasis"/>
    <property type="evidence" value="ECO:0007669"/>
    <property type="project" value="InterPro"/>
</dbReference>
<keyword evidence="5" id="KW-0521">NADP</keyword>
<dbReference type="OrthoDB" id="9777423at2"/>
<evidence type="ECO:0000259" key="14">
    <source>
        <dbReference type="Pfam" id="PF07992"/>
    </source>
</evidence>
<dbReference type="Gene3D" id="3.30.390.30">
    <property type="match status" value="1"/>
</dbReference>
<evidence type="ECO:0000256" key="6">
    <source>
        <dbReference type="ARBA" id="ARBA00023002"/>
    </source>
</evidence>
<dbReference type="Pfam" id="PF02852">
    <property type="entry name" value="Pyr_redox_dim"/>
    <property type="match status" value="1"/>
</dbReference>
<keyword evidence="6 12" id="KW-0560">Oxidoreductase</keyword>
<evidence type="ECO:0000256" key="10">
    <source>
        <dbReference type="PIRSR" id="PIRSR000350-3"/>
    </source>
</evidence>
<keyword evidence="7" id="KW-1015">Disulfide bond</keyword>
<dbReference type="InterPro" id="IPR023753">
    <property type="entry name" value="FAD/NAD-binding_dom"/>
</dbReference>
<dbReference type="PRINTS" id="PR00411">
    <property type="entry name" value="PNDRDTASEI"/>
</dbReference>
<name>A0A4Z0WBV9_9GAMM</name>
<sequence>MSMDYDLFVIGAGSGGVRAARMSAQMGARVAVAEVSDLGGTCVNLGCVPKKLFVYAAQFRRGFRDAAGFGLAVTAPELDWSTLRGNKDREISRLNDIYGNLLTGAGCTLYRGHAEITGPNRVRVGNEEITAHRILIATGGWPFVPEVPGKEHIITSNEVFHLEQWPERAVVVGGGYIAVEFAGIFNGTGVDTTLIHRRDLVLRGFDQDVRRFAQQQFQEDGVTLELDAELASVEAIAGGYRVTLTNGKVLDTDLVLCATGRQPNTRNLGLEAVDVRTDDRGAIIVDDEYQTTAEGIYAIGDVVGRAELTPVALAEGMFLAQQWFGEGGRPVRYDAIPTAVFSEPNIGTVGLTEEEARRNYAVTVYESEFRPMQNTLSGNPLRAYMKLIVETGSEQVLGAHMVGPDAGEIMQGFGVAYAMGATKADFDQTIGIHPTSAEEFVTMRTPRSNN</sequence>
<dbReference type="GO" id="GO:0004362">
    <property type="term" value="F:glutathione-disulfide reductase (NADPH) activity"/>
    <property type="evidence" value="ECO:0007669"/>
    <property type="project" value="UniProtKB-EC"/>
</dbReference>
<dbReference type="PANTHER" id="PTHR42737:SF2">
    <property type="entry name" value="GLUTATHIONE REDUCTASE"/>
    <property type="match status" value="1"/>
</dbReference>
<comment type="similarity">
    <text evidence="1 12">Belongs to the class-I pyridine nucleotide-disulfide oxidoreductase family.</text>
</comment>
<gene>
    <name evidence="15" type="primary">gorA</name>
    <name evidence="15" type="ORF">E4656_04315</name>
</gene>
<feature type="binding site" evidence="10">
    <location>
        <position position="301"/>
    </location>
    <ligand>
        <name>FAD</name>
        <dbReference type="ChEBI" id="CHEBI:57692"/>
    </ligand>
</feature>